<feature type="transmembrane region" description="Helical" evidence="5">
    <location>
        <begin position="21"/>
        <end position="45"/>
    </location>
</feature>
<keyword evidence="6" id="KW-0966">Cell projection</keyword>
<dbReference type="GO" id="GO:0097588">
    <property type="term" value="P:archaeal or bacterial-type flagellum-dependent cell motility"/>
    <property type="evidence" value="ECO:0007669"/>
    <property type="project" value="InterPro"/>
</dbReference>
<protein>
    <recommendedName>
        <fullName evidence="4">Flagellin</fullName>
    </recommendedName>
</protein>
<comment type="similarity">
    <text evidence="2 4">Belongs to the archaeal flagellin family.</text>
</comment>
<dbReference type="Pfam" id="PF01917">
    <property type="entry name" value="Flagellin_arch-type"/>
    <property type="match status" value="1"/>
</dbReference>
<dbReference type="GO" id="GO:0097589">
    <property type="term" value="C:archaeal-type flagellum"/>
    <property type="evidence" value="ECO:0007669"/>
    <property type="project" value="UniProtKB-SubCell"/>
</dbReference>
<evidence type="ECO:0000313" key="6">
    <source>
        <dbReference type="EMBL" id="EMA32398.1"/>
    </source>
</evidence>
<keyword evidence="6" id="KW-0969">Cilium</keyword>
<name>M0LH41_9EURY</name>
<keyword evidence="5" id="KW-0812">Transmembrane</keyword>
<gene>
    <name evidence="6" type="ORF">C446_14839</name>
</gene>
<comment type="caution">
    <text evidence="6">The sequence shown here is derived from an EMBL/GenBank/DDBJ whole genome shotgun (WGS) entry which is preliminary data.</text>
</comment>
<evidence type="ECO:0000313" key="7">
    <source>
        <dbReference type="Proteomes" id="UP000011607"/>
    </source>
</evidence>
<comment type="subcellular location">
    <subcellularLocation>
        <location evidence="1 4">Archaeal flagellum</location>
    </subcellularLocation>
</comment>
<evidence type="ECO:0000256" key="3">
    <source>
        <dbReference type="ARBA" id="ARBA00022440"/>
    </source>
</evidence>
<dbReference type="STRING" id="1227454.C446_14839"/>
<evidence type="ECO:0000256" key="2">
    <source>
        <dbReference type="ARBA" id="ARBA00010256"/>
    </source>
</evidence>
<keyword evidence="5" id="KW-0472">Membrane</keyword>
<sequence>MSDAKQRTIMFERVTDEEERGQVGIGTLIVFIAMVLVAAIAAVLINTAGLLQSQAEATGQESTAQVSNVVQIDSATGQVGEVPVSEALEDVDIEFVEGADNVDDNQLEDVNFVIELAADEGDTEVTEEFSTSEDLEDLDDEFLGLDLTDGEYEVEVDDEEGTSESVTIEESDVNEDGVITIEVDGENDGGEFAALDVEIEAPSEEYEPETELQVYEASLMVSLGPGSDPVDLSAATFEYVGDDTERGTVEELDDLDIREVDTGDVYTSSNDVDAILEADSQLEIELALDGDNDQFSPIASGESAEFLITTADGSQTVEMLMAPSTLTETSAVTL</sequence>
<organism evidence="6 7">
    <name type="scientific">Halobiforma nitratireducens JCM 10879</name>
    <dbReference type="NCBI Taxonomy" id="1227454"/>
    <lineage>
        <taxon>Archaea</taxon>
        <taxon>Methanobacteriati</taxon>
        <taxon>Methanobacteriota</taxon>
        <taxon>Stenosarchaea group</taxon>
        <taxon>Halobacteria</taxon>
        <taxon>Halobacteriales</taxon>
        <taxon>Natrialbaceae</taxon>
        <taxon>Halobiforma</taxon>
    </lineage>
</organism>
<dbReference type="PANTHER" id="PTHR35903">
    <property type="entry name" value="FLAGELLIN B1"/>
    <property type="match status" value="1"/>
</dbReference>
<keyword evidence="7" id="KW-1185">Reference proteome</keyword>
<keyword evidence="6" id="KW-0282">Flagellum</keyword>
<dbReference type="EMBL" id="AOMA01000146">
    <property type="protein sequence ID" value="EMA32398.1"/>
    <property type="molecule type" value="Genomic_DNA"/>
</dbReference>
<reference evidence="6 7" key="1">
    <citation type="journal article" date="2014" name="PLoS Genet.">
        <title>Phylogenetically driven sequencing of extremely halophilic archaea reveals strategies for static and dynamic osmo-response.</title>
        <authorList>
            <person name="Becker E.A."/>
            <person name="Seitzer P.M."/>
            <person name="Tritt A."/>
            <person name="Larsen D."/>
            <person name="Krusor M."/>
            <person name="Yao A.I."/>
            <person name="Wu D."/>
            <person name="Madern D."/>
            <person name="Eisen J.A."/>
            <person name="Darling A.E."/>
            <person name="Facciotti M.T."/>
        </authorList>
    </citation>
    <scope>NUCLEOTIDE SEQUENCE [LARGE SCALE GENOMIC DNA]</scope>
    <source>
        <strain evidence="6 7">JCM 10879</strain>
    </source>
</reference>
<keyword evidence="5" id="KW-1133">Transmembrane helix</keyword>
<dbReference type="AlphaFoldDB" id="M0LH41"/>
<proteinExistence type="inferred from homology"/>
<evidence type="ECO:0000256" key="5">
    <source>
        <dbReference type="SAM" id="Phobius"/>
    </source>
</evidence>
<dbReference type="GO" id="GO:0005198">
    <property type="term" value="F:structural molecule activity"/>
    <property type="evidence" value="ECO:0007669"/>
    <property type="project" value="InterPro"/>
</dbReference>
<evidence type="ECO:0000256" key="1">
    <source>
        <dbReference type="ARBA" id="ARBA00004618"/>
    </source>
</evidence>
<dbReference type="NCBIfam" id="TIGR02537">
    <property type="entry name" value="arch_flag_Nterm"/>
    <property type="match status" value="1"/>
</dbReference>
<dbReference type="InterPro" id="IPR013373">
    <property type="entry name" value="Flagellin/pilin_N_arc"/>
</dbReference>
<accession>M0LH41</accession>
<comment type="function">
    <text evidence="4">Flagellin is the subunit protein which polymerizes to form the filaments of archaeal flagella.</text>
</comment>
<evidence type="ECO:0000256" key="4">
    <source>
        <dbReference type="RuleBase" id="RU361282"/>
    </source>
</evidence>
<dbReference type="eggNOG" id="arCOG01829">
    <property type="taxonomic scope" value="Archaea"/>
</dbReference>
<dbReference type="InterPro" id="IPR002774">
    <property type="entry name" value="Flagellin_arc-type"/>
</dbReference>
<dbReference type="Proteomes" id="UP000011607">
    <property type="component" value="Unassembled WGS sequence"/>
</dbReference>
<dbReference type="PANTHER" id="PTHR35903:SF1">
    <property type="entry name" value="FLAGELLIN B1"/>
    <property type="match status" value="1"/>
</dbReference>
<keyword evidence="3 4" id="KW-0974">Archaeal flagellum</keyword>